<proteinExistence type="predicted"/>
<keyword evidence="1" id="KW-0472">Membrane</keyword>
<accession>A0A1X7STM5</accession>
<dbReference type="InterPro" id="IPR043502">
    <property type="entry name" value="DNA/RNA_pol_sf"/>
</dbReference>
<dbReference type="InterPro" id="IPR013103">
    <property type="entry name" value="RVT_2"/>
</dbReference>
<dbReference type="SUPFAM" id="SSF56672">
    <property type="entry name" value="DNA/RNA polymerases"/>
    <property type="match status" value="1"/>
</dbReference>
<protein>
    <recommendedName>
        <fullName evidence="2">Reverse transcriptase Ty1/copia-type domain-containing protein</fullName>
    </recommendedName>
</protein>
<dbReference type="STRING" id="400682.A0A1X7STM5"/>
<dbReference type="OrthoDB" id="421869at2759"/>
<keyword evidence="1" id="KW-0812">Transmembrane</keyword>
<dbReference type="eggNOG" id="KOG0017">
    <property type="taxonomic scope" value="Eukaryota"/>
</dbReference>
<reference evidence="3" key="1">
    <citation type="submission" date="2017-05" db="UniProtKB">
        <authorList>
            <consortium name="EnsemblMetazoa"/>
        </authorList>
    </citation>
    <scope>IDENTIFICATION</scope>
</reference>
<name>A0A1X7STM5_AMPQE</name>
<dbReference type="InParanoid" id="A0A1X7STM5"/>
<evidence type="ECO:0000313" key="3">
    <source>
        <dbReference type="EnsemblMetazoa" id="Aqu2.1.05355_001"/>
    </source>
</evidence>
<organism evidence="3">
    <name type="scientific">Amphimedon queenslandica</name>
    <name type="common">Sponge</name>
    <dbReference type="NCBI Taxonomy" id="400682"/>
    <lineage>
        <taxon>Eukaryota</taxon>
        <taxon>Metazoa</taxon>
        <taxon>Porifera</taxon>
        <taxon>Demospongiae</taxon>
        <taxon>Heteroscleromorpha</taxon>
        <taxon>Haplosclerida</taxon>
        <taxon>Niphatidae</taxon>
        <taxon>Amphimedon</taxon>
    </lineage>
</organism>
<evidence type="ECO:0000259" key="2">
    <source>
        <dbReference type="Pfam" id="PF07727"/>
    </source>
</evidence>
<dbReference type="AlphaFoldDB" id="A0A1X7STM5"/>
<evidence type="ECO:0000256" key="1">
    <source>
        <dbReference type="SAM" id="Phobius"/>
    </source>
</evidence>
<dbReference type="Pfam" id="PF07727">
    <property type="entry name" value="RVT_2"/>
    <property type="match status" value="1"/>
</dbReference>
<sequence length="313" mass="35617">MACHRYCNDEYIYIAILGSGDPVGIEEALESKLSQHWKEAADSEYQSLMDNETWELVELPSRHKPVGCKWVFKTKRDCNGKVEWYKARLVAKGYTQKHGVDYDETFSPVVQYSSIRALLAFAVQNKTGYVREGKEQLVCKLKKSFYGLKQSSRCWNTVFKNHMESINFNQCSAEPCIFVRRGGKDLSITAVYVDDLIVITSTPQLMKNIKGDLAARFRMKDLGNLHHCLGMTIDYDEEEGCLWLHQRQYISSLLERYGLSEAKVSATPAYTNVKLVKEDGSNPVDPVKYQSMVVSALLLILGAYLHLAINILM</sequence>
<feature type="transmembrane region" description="Helical" evidence="1">
    <location>
        <begin position="292"/>
        <end position="312"/>
    </location>
</feature>
<keyword evidence="1" id="KW-1133">Transmembrane helix</keyword>
<feature type="domain" description="Reverse transcriptase Ty1/copia-type" evidence="2">
    <location>
        <begin position="125"/>
        <end position="269"/>
    </location>
</feature>
<dbReference type="EnsemblMetazoa" id="Aqu2.1.05355_001">
    <property type="protein sequence ID" value="Aqu2.1.05355_001"/>
    <property type="gene ID" value="Aqu2.1.05355"/>
</dbReference>